<dbReference type="Proteomes" id="UP000231371">
    <property type="component" value="Unassembled WGS sequence"/>
</dbReference>
<organism evidence="3 4">
    <name type="scientific">Candidatus Shapirobacteria bacterium CG11_big_fil_rev_8_21_14_0_20_40_12</name>
    <dbReference type="NCBI Taxonomy" id="1974889"/>
    <lineage>
        <taxon>Bacteria</taxon>
        <taxon>Candidatus Shapironibacteriota</taxon>
    </lineage>
</organism>
<accession>A0A2H0KFB9</accession>
<dbReference type="PANTHER" id="PTHR33490">
    <property type="entry name" value="BLR5614 PROTEIN-RELATED"/>
    <property type="match status" value="1"/>
</dbReference>
<comment type="caution">
    <text evidence="3">The sequence shown here is derived from an EMBL/GenBank/DDBJ whole genome shotgun (WGS) entry which is preliminary data.</text>
</comment>
<proteinExistence type="predicted"/>
<dbReference type="SUPFAM" id="SSF54001">
    <property type="entry name" value="Cysteine proteinases"/>
    <property type="match status" value="1"/>
</dbReference>
<reference evidence="3 4" key="1">
    <citation type="submission" date="2017-09" db="EMBL/GenBank/DDBJ databases">
        <title>Depth-based differentiation of microbial function through sediment-hosted aquifers and enrichment of novel symbionts in the deep terrestrial subsurface.</title>
        <authorList>
            <person name="Probst A.J."/>
            <person name="Ladd B."/>
            <person name="Jarett J.K."/>
            <person name="Geller-Mcgrath D.E."/>
            <person name="Sieber C.M."/>
            <person name="Emerson J.B."/>
            <person name="Anantharaman K."/>
            <person name="Thomas B.C."/>
            <person name="Malmstrom R."/>
            <person name="Stieglmeier M."/>
            <person name="Klingl A."/>
            <person name="Woyke T."/>
            <person name="Ryan C.M."/>
            <person name="Banfield J.F."/>
        </authorList>
    </citation>
    <scope>NUCLEOTIDE SEQUENCE [LARGE SCALE GENOMIC DNA]</scope>
    <source>
        <strain evidence="3">CG11_big_fil_rev_8_21_14_0_20_40_12</strain>
    </source>
</reference>
<feature type="transmembrane region" description="Helical" evidence="1">
    <location>
        <begin position="588"/>
        <end position="608"/>
    </location>
</feature>
<evidence type="ECO:0000313" key="3">
    <source>
        <dbReference type="EMBL" id="PIQ69961.1"/>
    </source>
</evidence>
<dbReference type="InterPro" id="IPR038765">
    <property type="entry name" value="Papain-like_cys_pep_sf"/>
</dbReference>
<dbReference type="InterPro" id="IPR002931">
    <property type="entry name" value="Transglutaminase-like"/>
</dbReference>
<name>A0A2H0KFB9_9BACT</name>
<evidence type="ECO:0000313" key="4">
    <source>
        <dbReference type="Proteomes" id="UP000231371"/>
    </source>
</evidence>
<sequence length="619" mass="70919">MSRGNLQFTIYNLQLDKEMKKTIFLFLFLIFGFTCNPVEAADFSSYYKTIYEFDANGNSFITQEISLVNESPGLFVSEYTLSLNGSSIDKIQAYDSFGPLNVTKTVKDDTTLIKLNFNEKVVGKNKILSFILKYQTKDLAQKKGNLWEISIPKLGKSDDISTYLVVLKVPLSFGKPSYINPKPDKEEKTADFYEISFNKEKLTSMGVLATFGKWQTFSFTLEYELKNEGLDTAVGEISLPPDTVFQDVYYDLLSPLPENVKMDKNGNWIASYLVPAKNKLAIKANGRVNVFASAKKDFPRQKENLDLFIKEDRFWEISNEKIKNIAKNLKTPREIYEFTIKTLSYDKSLINEKVVRKGAVSAIENPNRCLCSEFTDLFIALCRSLDIPARELEGFAYSDNPKIASLKDQDLLHSWPEYFDREKGDWVSVDPTFEKTSGLDYFNSFDMNHFVFVIHGDSSFVPYPAGSYKEDVFKKQVNVSFGEDFSIERQPDYSILRLSPQKLFSLKSSPVNIKIKNNSGYAQYKQSFFLDKPPYFPYEFYFEVLPPFSISEIKSTIKPKENFFDYSLVSLLSFNNQKIEFEQKVISLGLRAGLISGIFVSIMIIMILKSIKSKDKPLT</sequence>
<dbReference type="Gene3D" id="3.10.620.30">
    <property type="match status" value="1"/>
</dbReference>
<keyword evidence="1" id="KW-0472">Membrane</keyword>
<gene>
    <name evidence="3" type="ORF">COV89_03045</name>
</gene>
<keyword evidence="1" id="KW-0812">Transmembrane</keyword>
<dbReference type="Pfam" id="PF01841">
    <property type="entry name" value="Transglut_core"/>
    <property type="match status" value="1"/>
</dbReference>
<evidence type="ECO:0000259" key="2">
    <source>
        <dbReference type="SMART" id="SM00460"/>
    </source>
</evidence>
<dbReference type="EMBL" id="PCVI01000049">
    <property type="protein sequence ID" value="PIQ69961.1"/>
    <property type="molecule type" value="Genomic_DNA"/>
</dbReference>
<evidence type="ECO:0000256" key="1">
    <source>
        <dbReference type="SAM" id="Phobius"/>
    </source>
</evidence>
<dbReference type="AlphaFoldDB" id="A0A2H0KFB9"/>
<keyword evidence="1" id="KW-1133">Transmembrane helix</keyword>
<protein>
    <recommendedName>
        <fullName evidence="2">Transglutaminase-like domain-containing protein</fullName>
    </recommendedName>
</protein>
<dbReference type="SMART" id="SM00460">
    <property type="entry name" value="TGc"/>
    <property type="match status" value="1"/>
</dbReference>
<dbReference type="PANTHER" id="PTHR33490:SF6">
    <property type="entry name" value="SLL1049 PROTEIN"/>
    <property type="match status" value="1"/>
</dbReference>
<feature type="domain" description="Transglutaminase-like" evidence="2">
    <location>
        <begin position="363"/>
        <end position="433"/>
    </location>
</feature>